<evidence type="ECO:0000313" key="2">
    <source>
        <dbReference type="Proteomes" id="UP000228781"/>
    </source>
</evidence>
<evidence type="ECO:0000313" key="1">
    <source>
        <dbReference type="EMBL" id="PJC22549.1"/>
    </source>
</evidence>
<dbReference type="EMBL" id="PFSK01000032">
    <property type="protein sequence ID" value="PJC22549.1"/>
    <property type="molecule type" value="Genomic_DNA"/>
</dbReference>
<dbReference type="Gene3D" id="3.90.1720.10">
    <property type="entry name" value="endopeptidase domain like (from Nostoc punctiforme)"/>
    <property type="match status" value="1"/>
</dbReference>
<organism evidence="1 2">
    <name type="scientific">candidate division WWE3 bacterium CG_4_9_14_0_2_um_filter_48_10</name>
    <dbReference type="NCBI Taxonomy" id="1975078"/>
    <lineage>
        <taxon>Bacteria</taxon>
        <taxon>Katanobacteria</taxon>
    </lineage>
</organism>
<reference evidence="2" key="1">
    <citation type="submission" date="2017-09" db="EMBL/GenBank/DDBJ databases">
        <title>Depth-based differentiation of microbial function through sediment-hosted aquifers and enrichment of novel symbionts in the deep terrestrial subsurface.</title>
        <authorList>
            <person name="Probst A.J."/>
            <person name="Ladd B."/>
            <person name="Jarett J.K."/>
            <person name="Geller-Mcgrath D.E."/>
            <person name="Sieber C.M.K."/>
            <person name="Emerson J.B."/>
            <person name="Anantharaman K."/>
            <person name="Thomas B.C."/>
            <person name="Malmstrom R."/>
            <person name="Stieglmeier M."/>
            <person name="Klingl A."/>
            <person name="Woyke T."/>
            <person name="Ryan C.M."/>
            <person name="Banfield J.F."/>
        </authorList>
    </citation>
    <scope>NUCLEOTIDE SEQUENCE [LARGE SCALE GENOMIC DNA]</scope>
</reference>
<sequence>MVAKKRSKKEIKVKPLLFDSYLAAIKNSVGADTFRNFYAKVNGRKTDVTIGGVRSCAFFVSTILTIFDLIEEVHLTLGRTVEDMEESGWYKIKKPRVGAVLVWERKKMGGKWFGHIGFYMGRGKAISNSASAHVPKYHHWTFGGGRKVEVIWWHRKLKKK</sequence>
<comment type="caution">
    <text evidence="1">The sequence shown here is derived from an EMBL/GenBank/DDBJ whole genome shotgun (WGS) entry which is preliminary data.</text>
</comment>
<accession>A0A2M8EIS6</accession>
<dbReference type="AlphaFoldDB" id="A0A2M8EIS6"/>
<gene>
    <name evidence="1" type="ORF">CO059_02250</name>
</gene>
<protein>
    <recommendedName>
        <fullName evidence="3">NlpC/P60 domain-containing protein</fullName>
    </recommendedName>
</protein>
<dbReference type="Proteomes" id="UP000228781">
    <property type="component" value="Unassembled WGS sequence"/>
</dbReference>
<proteinExistence type="predicted"/>
<name>A0A2M8EIS6_UNCKA</name>
<evidence type="ECO:0008006" key="3">
    <source>
        <dbReference type="Google" id="ProtNLM"/>
    </source>
</evidence>